<dbReference type="AlphaFoldDB" id="A0A6A6PC58"/>
<sequence length="164" mass="18183">MPTTVNVTYTARVNPDGEQTVMSHGQLWRAMIEKVKNPMIFVPIKECKVLEETETSITREVVFQPGVGPPPEKQPVKEVCNLWAPTQVDFHQPDGSLVQNIISRGSTLADTDLYLTYAFHWVRPDVEPGTQAEADAIDEYTKMSRTAVEGSIEGARKLVAAGKL</sequence>
<evidence type="ECO:0000313" key="1">
    <source>
        <dbReference type="EMBL" id="KAF2461536.1"/>
    </source>
</evidence>
<evidence type="ECO:0008006" key="3">
    <source>
        <dbReference type="Google" id="ProtNLM"/>
    </source>
</evidence>
<evidence type="ECO:0000313" key="2">
    <source>
        <dbReference type="Proteomes" id="UP000799766"/>
    </source>
</evidence>
<dbReference type="InterPro" id="IPR023393">
    <property type="entry name" value="START-like_dom_sf"/>
</dbReference>
<accession>A0A6A6PC58</accession>
<dbReference type="EMBL" id="MU001671">
    <property type="protein sequence ID" value="KAF2461536.1"/>
    <property type="molecule type" value="Genomic_DNA"/>
</dbReference>
<dbReference type="InterPro" id="IPR015075">
    <property type="entry name" value="AtaL"/>
</dbReference>
<dbReference type="Gene3D" id="3.30.530.20">
    <property type="match status" value="1"/>
</dbReference>
<proteinExistence type="predicted"/>
<name>A0A6A6PC58_9PEZI</name>
<dbReference type="OrthoDB" id="2320332at2759"/>
<keyword evidence="2" id="KW-1185">Reference proteome</keyword>
<gene>
    <name evidence="1" type="ORF">BDY21DRAFT_278539</name>
</gene>
<dbReference type="Pfam" id="PF08982">
    <property type="entry name" value="AtaL"/>
    <property type="match status" value="1"/>
</dbReference>
<reference evidence="1" key="1">
    <citation type="journal article" date="2020" name="Stud. Mycol.">
        <title>101 Dothideomycetes genomes: a test case for predicting lifestyles and emergence of pathogens.</title>
        <authorList>
            <person name="Haridas S."/>
            <person name="Albert R."/>
            <person name="Binder M."/>
            <person name="Bloem J."/>
            <person name="Labutti K."/>
            <person name="Salamov A."/>
            <person name="Andreopoulos B."/>
            <person name="Baker S."/>
            <person name="Barry K."/>
            <person name="Bills G."/>
            <person name="Bluhm B."/>
            <person name="Cannon C."/>
            <person name="Castanera R."/>
            <person name="Culley D."/>
            <person name="Daum C."/>
            <person name="Ezra D."/>
            <person name="Gonzalez J."/>
            <person name="Henrissat B."/>
            <person name="Kuo A."/>
            <person name="Liang C."/>
            <person name="Lipzen A."/>
            <person name="Lutzoni F."/>
            <person name="Magnuson J."/>
            <person name="Mondo S."/>
            <person name="Nolan M."/>
            <person name="Ohm R."/>
            <person name="Pangilinan J."/>
            <person name="Park H.-J."/>
            <person name="Ramirez L."/>
            <person name="Alfaro M."/>
            <person name="Sun H."/>
            <person name="Tritt A."/>
            <person name="Yoshinaga Y."/>
            <person name="Zwiers L.-H."/>
            <person name="Turgeon B."/>
            <person name="Goodwin S."/>
            <person name="Spatafora J."/>
            <person name="Crous P."/>
            <person name="Grigoriev I."/>
        </authorList>
    </citation>
    <scope>NUCLEOTIDE SEQUENCE</scope>
    <source>
        <strain evidence="1">ATCC 16933</strain>
    </source>
</reference>
<dbReference type="Proteomes" id="UP000799766">
    <property type="component" value="Unassembled WGS sequence"/>
</dbReference>
<dbReference type="SUPFAM" id="SSF55961">
    <property type="entry name" value="Bet v1-like"/>
    <property type="match status" value="1"/>
</dbReference>
<organism evidence="1 2">
    <name type="scientific">Lineolata rhizophorae</name>
    <dbReference type="NCBI Taxonomy" id="578093"/>
    <lineage>
        <taxon>Eukaryota</taxon>
        <taxon>Fungi</taxon>
        <taxon>Dikarya</taxon>
        <taxon>Ascomycota</taxon>
        <taxon>Pezizomycotina</taxon>
        <taxon>Dothideomycetes</taxon>
        <taxon>Dothideomycetes incertae sedis</taxon>
        <taxon>Lineolatales</taxon>
        <taxon>Lineolataceae</taxon>
        <taxon>Lineolata</taxon>
    </lineage>
</organism>
<protein>
    <recommendedName>
        <fullName evidence="3">DUF1857-domain-containing protein</fullName>
    </recommendedName>
</protein>